<feature type="domain" description="Sulfatase N-terminal" evidence="2">
    <location>
        <begin position="8"/>
        <end position="371"/>
    </location>
</feature>
<keyword evidence="3" id="KW-0378">Hydrolase</keyword>
<dbReference type="GO" id="GO:0016740">
    <property type="term" value="F:transferase activity"/>
    <property type="evidence" value="ECO:0007669"/>
    <property type="project" value="UniProtKB-KW"/>
</dbReference>
<dbReference type="RefSeq" id="WP_170092410.1">
    <property type="nucleotide sequence ID" value="NZ_WOYG01000001.1"/>
</dbReference>
<protein>
    <submittedName>
        <fullName evidence="3">Sulfatase-like hydrolase/transferase</fullName>
    </submittedName>
</protein>
<dbReference type="Proteomes" id="UP000608662">
    <property type="component" value="Unassembled WGS sequence"/>
</dbReference>
<dbReference type="InterPro" id="IPR017850">
    <property type="entry name" value="Alkaline_phosphatase_core_sf"/>
</dbReference>
<dbReference type="Gene3D" id="3.40.720.10">
    <property type="entry name" value="Alkaline Phosphatase, subunit A"/>
    <property type="match status" value="1"/>
</dbReference>
<dbReference type="PANTHER" id="PTHR43751">
    <property type="entry name" value="SULFATASE"/>
    <property type="match status" value="1"/>
</dbReference>
<evidence type="ECO:0000313" key="3">
    <source>
        <dbReference type="EMBL" id="NLV08375.1"/>
    </source>
</evidence>
<dbReference type="PANTHER" id="PTHR43751:SF3">
    <property type="entry name" value="SULFATASE N-TERMINAL DOMAIN-CONTAINING PROTEIN"/>
    <property type="match status" value="1"/>
</dbReference>
<gene>
    <name evidence="3" type="ORF">GOC74_00280</name>
</gene>
<evidence type="ECO:0000259" key="2">
    <source>
        <dbReference type="Pfam" id="PF00884"/>
    </source>
</evidence>
<name>A0A847U4X4_9EURY</name>
<feature type="modified residue" description="3-oxoalanine (Ser)" evidence="1">
    <location>
        <position position="56"/>
    </location>
</feature>
<dbReference type="GO" id="GO:0016787">
    <property type="term" value="F:hydrolase activity"/>
    <property type="evidence" value="ECO:0007669"/>
    <property type="project" value="UniProtKB-KW"/>
</dbReference>
<dbReference type="AlphaFoldDB" id="A0A847U4X4"/>
<dbReference type="InterPro" id="IPR000917">
    <property type="entry name" value="Sulfatase_N"/>
</dbReference>
<dbReference type="EMBL" id="WOYG01000001">
    <property type="protein sequence ID" value="NLV08375.1"/>
    <property type="molecule type" value="Genomic_DNA"/>
</dbReference>
<reference evidence="3" key="1">
    <citation type="submission" date="2019-12" db="EMBL/GenBank/DDBJ databases">
        <title>Whole-genome sequence of Halomicrobium mukohataei pws1.</title>
        <authorList>
            <person name="Verma D.K."/>
            <person name="Gopal K."/>
            <person name="Prasad E.S."/>
        </authorList>
    </citation>
    <scope>NUCLEOTIDE SEQUENCE</scope>
    <source>
        <strain evidence="3">Pws1</strain>
    </source>
</reference>
<dbReference type="SUPFAM" id="SSF53649">
    <property type="entry name" value="Alkaline phosphatase-like"/>
    <property type="match status" value="1"/>
</dbReference>
<organism evidence="3 4">
    <name type="scientific">Halomicrobium mukohataei</name>
    <dbReference type="NCBI Taxonomy" id="57705"/>
    <lineage>
        <taxon>Archaea</taxon>
        <taxon>Methanobacteriati</taxon>
        <taxon>Methanobacteriota</taxon>
        <taxon>Stenosarchaea group</taxon>
        <taxon>Halobacteria</taxon>
        <taxon>Halobacteriales</taxon>
        <taxon>Haloarculaceae</taxon>
        <taxon>Halomicrobium</taxon>
    </lineage>
</organism>
<comment type="PTM">
    <text evidence="1">The conversion to 3-oxoalanine (also known as C-formylglycine, FGly), of a serine or cysteine residue in prokaryotes and of a cysteine residue in eukaryotes, is critical for catalytic activity.</text>
</comment>
<comment type="caution">
    <text evidence="3">The sequence shown here is derived from an EMBL/GenBank/DDBJ whole genome shotgun (WGS) entry which is preliminary data.</text>
</comment>
<dbReference type="Pfam" id="PF00884">
    <property type="entry name" value="Sulfatase"/>
    <property type="match status" value="1"/>
</dbReference>
<dbReference type="InterPro" id="IPR052701">
    <property type="entry name" value="GAG_Ulvan_Degrading_Sulfatases"/>
</dbReference>
<sequence length="502" mass="54809">MSGTRAPPNVLLVVLDSVRAKNTSLLGHKRKTTPFLERFADRATTYTRGYAPSTESLASHASLFSGLPVRAHGLTTSTGVTMTPRPDEEKFQLRPESTIWRELSEAGYATAVFSNNPFLTELPTGLPASFKTVVGRQHELPVPDALDPRSSTAGDSTGNGSVEKYISFLRDVATDSDPIGSLKNGVAFKLGQRLSGLPTVDSSARTYVDAFLEWQANRPEPWAACLNLMDAHQPYQAGPAPQWSSGALLDRLREPDDPVWEYVGGNRPLEELRSFERAYDDAIRSIDAQLRRLVETLADRDELDRSLVVVTADHGEGFGEVSAVRPGRRVVGHSSGSVHDALTHVPLVVKRPGQQTGRTVDRPASLTEFADAVRRIRDDTATEDTQLFVPTGEVVASTDGINEHMAELAAKYTDQEDIDVRLQPADAVYEATGGDIVKHVTWGDRSGTVQRDGSDRSVKRGGDAGRRVSAALESIERADILTRRRSDISEDVTSHLEELGYL</sequence>
<evidence type="ECO:0000313" key="4">
    <source>
        <dbReference type="Proteomes" id="UP000608662"/>
    </source>
</evidence>
<proteinExistence type="predicted"/>
<keyword evidence="3" id="KW-0808">Transferase</keyword>
<evidence type="ECO:0000256" key="1">
    <source>
        <dbReference type="PIRSR" id="PIRSR600917-52"/>
    </source>
</evidence>
<accession>A0A847U4X4</accession>
<dbReference type="OrthoDB" id="102174at2157"/>